<comment type="caution">
    <text evidence="1">The sequence shown here is derived from an EMBL/GenBank/DDBJ whole genome shotgun (WGS) entry which is preliminary data.</text>
</comment>
<accession>A0ABV3ZK85</accession>
<dbReference type="SUPFAM" id="SSF48452">
    <property type="entry name" value="TPR-like"/>
    <property type="match status" value="1"/>
</dbReference>
<dbReference type="Gene3D" id="1.25.40.390">
    <property type="match status" value="1"/>
</dbReference>
<dbReference type="EMBL" id="JAULBC010000008">
    <property type="protein sequence ID" value="MEX6690297.1"/>
    <property type="molecule type" value="Genomic_DNA"/>
</dbReference>
<protein>
    <submittedName>
        <fullName evidence="1">SusD/RagB family nutrient-binding outer membrane lipoprotein</fullName>
    </submittedName>
</protein>
<gene>
    <name evidence="1" type="ORF">QTN47_22495</name>
</gene>
<dbReference type="Proteomes" id="UP001560573">
    <property type="component" value="Unassembled WGS sequence"/>
</dbReference>
<evidence type="ECO:0000313" key="1">
    <source>
        <dbReference type="EMBL" id="MEX6690297.1"/>
    </source>
</evidence>
<keyword evidence="1" id="KW-0449">Lipoprotein</keyword>
<dbReference type="Pfam" id="PF12771">
    <property type="entry name" value="SusD-like_2"/>
    <property type="match status" value="1"/>
</dbReference>
<dbReference type="PROSITE" id="PS51257">
    <property type="entry name" value="PROKAR_LIPOPROTEIN"/>
    <property type="match status" value="1"/>
</dbReference>
<organism evidence="1 2">
    <name type="scientific">Danxiaibacter flavus</name>
    <dbReference type="NCBI Taxonomy" id="3049108"/>
    <lineage>
        <taxon>Bacteria</taxon>
        <taxon>Pseudomonadati</taxon>
        <taxon>Bacteroidota</taxon>
        <taxon>Chitinophagia</taxon>
        <taxon>Chitinophagales</taxon>
        <taxon>Chitinophagaceae</taxon>
        <taxon>Danxiaibacter</taxon>
    </lineage>
</organism>
<dbReference type="RefSeq" id="WP_369331711.1">
    <property type="nucleotide sequence ID" value="NZ_JAULBC010000008.1"/>
</dbReference>
<keyword evidence="2" id="KW-1185">Reference proteome</keyword>
<reference evidence="1 2" key="1">
    <citation type="submission" date="2023-07" db="EMBL/GenBank/DDBJ databases">
        <authorList>
            <person name="Lian W.-H."/>
        </authorList>
    </citation>
    <scope>NUCLEOTIDE SEQUENCE [LARGE SCALE GENOMIC DNA]</scope>
    <source>
        <strain evidence="1 2">SYSU DXS3180</strain>
    </source>
</reference>
<proteinExistence type="predicted"/>
<evidence type="ECO:0000313" key="2">
    <source>
        <dbReference type="Proteomes" id="UP001560573"/>
    </source>
</evidence>
<name>A0ABV3ZK85_9BACT</name>
<sequence>MRKSISTYIILAVLAVTAGTLSSCKKNFGEMNTNPAVVTTPDIKFLLSYSEDRLVTYQGTEWVWESMEQLWRFTQHITSSPYEITNNVNTRYSNYYQQILPNLFEIRRQIDMKTDKESYQKMGAVTLVLQILHGIKVTDMNGSIPYSQAEQGRYENNFSPVYDDQQTLFNTWLSQLDSSIAILSNSSLPTQQSYGNSDIFYKGDFTKWVKLANTLKLRIAARLENQDATKTKAIFQEVMKDATGPIDSDDAQVSYSSVDYLPFGTSGDINYRSIRYASTSIVNFLKAANDPRIQVYFEPNDLQGSFKDTLAAYNATLPAFINPNDPLVRFQGGPADWTTDPARASYLSNAYPVGPYTKYFLISKINRKFFSPRMNGATDGQFTDVIVTNAESCLLVAEFIQKGYGSGVDTRGTAEDWYKKGITSSIKTMNQIAVTANSTTAYSGDGLTVIADYLNQPMVKFNGVNDLERIYIQEYLNAFRNINEGYVLCRRTGYPKLSSTYYPRETFNETIPRRFWTTDPGEVNRANWNAALQAQGFTPLAQDVQTLNTERIWYDKNAPDFGKGN</sequence>
<dbReference type="InterPro" id="IPR011990">
    <property type="entry name" value="TPR-like_helical_dom_sf"/>
</dbReference>
<dbReference type="InterPro" id="IPR041662">
    <property type="entry name" value="SusD-like_2"/>
</dbReference>